<keyword evidence="11" id="KW-1185">Reference proteome</keyword>
<dbReference type="PROSITE" id="PS00178">
    <property type="entry name" value="AA_TRNA_LIGASE_I"/>
    <property type="match status" value="1"/>
</dbReference>
<dbReference type="GO" id="GO:0005524">
    <property type="term" value="F:ATP binding"/>
    <property type="evidence" value="ECO:0007669"/>
    <property type="project" value="UniProtKB-KW"/>
</dbReference>
<dbReference type="OrthoDB" id="10261385at2759"/>
<keyword evidence="6 9" id="KW-0648">Protein biosynthesis</keyword>
<keyword evidence="5 9" id="KW-0067">ATP-binding</keyword>
<accession>A0A8H6RG63</accession>
<evidence type="ECO:0000256" key="4">
    <source>
        <dbReference type="ARBA" id="ARBA00022741"/>
    </source>
</evidence>
<sequence length="378" mass="43094">MGISVEMNIPLSDEVHAFVTKSRASLIDKDLLQRFTDVTGRKPHRFLRRGIVFSHRDLETILDKYERKEPFYLFTGRGPSSDSLHLGHSIPFEFTKWLQDVFGAPLIMMLTDDMKLLHSASLDVSTVKRYTVENAKDILAFAFDPVKTFMFSNLDFVRGPFYQNIIRVARMIRVSDIKQALGFEDQHNVGMFYCCSTQSAGTFATSFPGILGPDTTEEDRATLQNMRCLIACSWDIDGYFSEVRKHAEALGLKRAAFLYSSLLPSLQGPEEKMSASVPVSAVFLADDGELVRQKIELAFPDDGGFKMETLFEYLNFFLEDDEELARLKMGFAHGTVRSIELRESLIVAIQQVVLSFQEIRARVTDDYLEEIMTRRLIR</sequence>
<evidence type="ECO:0000256" key="3">
    <source>
        <dbReference type="ARBA" id="ARBA00022598"/>
    </source>
</evidence>
<evidence type="ECO:0000256" key="8">
    <source>
        <dbReference type="ARBA" id="ARBA00030268"/>
    </source>
</evidence>
<reference evidence="10" key="1">
    <citation type="submission" date="2020-04" db="EMBL/GenBank/DDBJ databases">
        <title>Draft genome resource of the tomato pathogen Pseudocercospora fuligena.</title>
        <authorList>
            <person name="Zaccaron A."/>
        </authorList>
    </citation>
    <scope>NUCLEOTIDE SEQUENCE</scope>
    <source>
        <strain evidence="10">PF001</strain>
    </source>
</reference>
<protein>
    <recommendedName>
        <fullName evidence="2">tryptophan--tRNA ligase</fullName>
        <ecNumber evidence="2">6.1.1.2</ecNumber>
    </recommendedName>
    <alternativeName>
        <fullName evidence="8">Tryptophanyl-tRNA synthetase</fullName>
    </alternativeName>
</protein>
<dbReference type="InterPro" id="IPR002305">
    <property type="entry name" value="aa-tRNA-synth_Ic"/>
</dbReference>
<dbReference type="InterPro" id="IPR014729">
    <property type="entry name" value="Rossmann-like_a/b/a_fold"/>
</dbReference>
<dbReference type="Gene3D" id="3.40.50.620">
    <property type="entry name" value="HUPs"/>
    <property type="match status" value="1"/>
</dbReference>
<keyword evidence="3 9" id="KW-0436">Ligase</keyword>
<dbReference type="Proteomes" id="UP000660729">
    <property type="component" value="Unassembled WGS sequence"/>
</dbReference>
<evidence type="ECO:0000313" key="10">
    <source>
        <dbReference type="EMBL" id="KAF7190503.1"/>
    </source>
</evidence>
<comment type="similarity">
    <text evidence="1 9">Belongs to the class-I aminoacyl-tRNA synthetase family.</text>
</comment>
<dbReference type="AlphaFoldDB" id="A0A8H6RG63"/>
<dbReference type="GO" id="GO:0004830">
    <property type="term" value="F:tryptophan-tRNA ligase activity"/>
    <property type="evidence" value="ECO:0007669"/>
    <property type="project" value="UniProtKB-EC"/>
</dbReference>
<evidence type="ECO:0000256" key="7">
    <source>
        <dbReference type="ARBA" id="ARBA00023146"/>
    </source>
</evidence>
<dbReference type="InterPro" id="IPR002306">
    <property type="entry name" value="Trp-tRNA-ligase"/>
</dbReference>
<gene>
    <name evidence="10" type="ORF">HII31_08217</name>
</gene>
<evidence type="ECO:0000256" key="6">
    <source>
        <dbReference type="ARBA" id="ARBA00022917"/>
    </source>
</evidence>
<comment type="caution">
    <text evidence="10">The sequence shown here is derived from an EMBL/GenBank/DDBJ whole genome shotgun (WGS) entry which is preliminary data.</text>
</comment>
<organism evidence="10 11">
    <name type="scientific">Pseudocercospora fuligena</name>
    <dbReference type="NCBI Taxonomy" id="685502"/>
    <lineage>
        <taxon>Eukaryota</taxon>
        <taxon>Fungi</taxon>
        <taxon>Dikarya</taxon>
        <taxon>Ascomycota</taxon>
        <taxon>Pezizomycotina</taxon>
        <taxon>Dothideomycetes</taxon>
        <taxon>Dothideomycetidae</taxon>
        <taxon>Mycosphaerellales</taxon>
        <taxon>Mycosphaerellaceae</taxon>
        <taxon>Pseudocercospora</taxon>
    </lineage>
</organism>
<dbReference type="Pfam" id="PF00579">
    <property type="entry name" value="tRNA-synt_1b"/>
    <property type="match status" value="1"/>
</dbReference>
<dbReference type="PRINTS" id="PR01039">
    <property type="entry name" value="TRNASYNTHTRP"/>
</dbReference>
<keyword evidence="7 9" id="KW-0030">Aminoacyl-tRNA synthetase</keyword>
<dbReference type="SUPFAM" id="SSF52374">
    <property type="entry name" value="Nucleotidylyl transferase"/>
    <property type="match status" value="1"/>
</dbReference>
<keyword evidence="4 9" id="KW-0547">Nucleotide-binding</keyword>
<name>A0A8H6RG63_9PEZI</name>
<evidence type="ECO:0000256" key="9">
    <source>
        <dbReference type="RuleBase" id="RU363036"/>
    </source>
</evidence>
<dbReference type="PANTHER" id="PTHR10055">
    <property type="entry name" value="TRYPTOPHANYL-TRNA SYNTHETASE"/>
    <property type="match status" value="1"/>
</dbReference>
<dbReference type="InterPro" id="IPR001412">
    <property type="entry name" value="aa-tRNA-synth_I_CS"/>
</dbReference>
<dbReference type="PANTHER" id="PTHR10055:SF1">
    <property type="entry name" value="TRYPTOPHAN--TRNA LIGASE, CYTOPLASMIC"/>
    <property type="match status" value="1"/>
</dbReference>
<dbReference type="EC" id="6.1.1.2" evidence="2"/>
<evidence type="ECO:0000256" key="2">
    <source>
        <dbReference type="ARBA" id="ARBA00013161"/>
    </source>
</evidence>
<evidence type="ECO:0000313" key="11">
    <source>
        <dbReference type="Proteomes" id="UP000660729"/>
    </source>
</evidence>
<dbReference type="Gene3D" id="1.10.240.10">
    <property type="entry name" value="Tyrosyl-Transfer RNA Synthetase"/>
    <property type="match status" value="1"/>
</dbReference>
<dbReference type="GO" id="GO:0006436">
    <property type="term" value="P:tryptophanyl-tRNA aminoacylation"/>
    <property type="evidence" value="ECO:0007669"/>
    <property type="project" value="InterPro"/>
</dbReference>
<dbReference type="EMBL" id="JABCIY010000169">
    <property type="protein sequence ID" value="KAF7190503.1"/>
    <property type="molecule type" value="Genomic_DNA"/>
</dbReference>
<evidence type="ECO:0000256" key="5">
    <source>
        <dbReference type="ARBA" id="ARBA00022840"/>
    </source>
</evidence>
<proteinExistence type="inferred from homology"/>
<dbReference type="GO" id="GO:0005737">
    <property type="term" value="C:cytoplasm"/>
    <property type="evidence" value="ECO:0007669"/>
    <property type="project" value="TreeGrafter"/>
</dbReference>
<evidence type="ECO:0000256" key="1">
    <source>
        <dbReference type="ARBA" id="ARBA00005594"/>
    </source>
</evidence>